<keyword evidence="16" id="KW-1185">Reference proteome</keyword>
<dbReference type="InterPro" id="IPR013766">
    <property type="entry name" value="Thioredoxin_domain"/>
</dbReference>
<accession>A0A231H5Y3</accession>
<evidence type="ECO:0000256" key="8">
    <source>
        <dbReference type="ARBA" id="ARBA00023284"/>
    </source>
</evidence>
<evidence type="ECO:0000313" key="16">
    <source>
        <dbReference type="Proteomes" id="UP000215506"/>
    </source>
</evidence>
<dbReference type="Pfam" id="PF00578">
    <property type="entry name" value="AhpC-TSA"/>
    <property type="match status" value="1"/>
</dbReference>
<comment type="subunit">
    <text evidence="2">Monomer.</text>
</comment>
<feature type="active site" description="Cysteine sulfenic acid (-SOH) intermediate; for peroxidase activity" evidence="13">
    <location>
        <position position="52"/>
    </location>
</feature>
<evidence type="ECO:0000256" key="9">
    <source>
        <dbReference type="ARBA" id="ARBA00032824"/>
    </source>
</evidence>
<comment type="similarity">
    <text evidence="10">Belongs to the peroxiredoxin family. BCP/PrxQ subfamily.</text>
</comment>
<reference evidence="15 16" key="1">
    <citation type="submission" date="2017-07" db="EMBL/GenBank/DDBJ databases">
        <title>First draft Genome Sequence of Nocardia cerradoensis isolated from human infection.</title>
        <authorList>
            <person name="Carrasco G."/>
        </authorList>
    </citation>
    <scope>NUCLEOTIDE SEQUENCE [LARGE SCALE GENOMIC DNA]</scope>
    <source>
        <strain evidence="15 16">CNM20130759</strain>
    </source>
</reference>
<dbReference type="Proteomes" id="UP000215506">
    <property type="component" value="Unassembled WGS sequence"/>
</dbReference>
<keyword evidence="6 15" id="KW-0560">Oxidoreductase</keyword>
<name>A0A231H5Y3_9NOCA</name>
<keyword evidence="5" id="KW-0049">Antioxidant</keyword>
<dbReference type="AlphaFoldDB" id="A0A231H5Y3"/>
<dbReference type="CDD" id="cd03017">
    <property type="entry name" value="PRX_BCP"/>
    <property type="match status" value="1"/>
</dbReference>
<evidence type="ECO:0000259" key="14">
    <source>
        <dbReference type="PROSITE" id="PS51352"/>
    </source>
</evidence>
<evidence type="ECO:0000256" key="12">
    <source>
        <dbReference type="ARBA" id="ARBA00049091"/>
    </source>
</evidence>
<dbReference type="EC" id="1.11.1.24" evidence="3"/>
<comment type="catalytic activity">
    <reaction evidence="12">
        <text>a hydroperoxide + [thioredoxin]-dithiol = an alcohol + [thioredoxin]-disulfide + H2O</text>
        <dbReference type="Rhea" id="RHEA:62620"/>
        <dbReference type="Rhea" id="RHEA-COMP:10698"/>
        <dbReference type="Rhea" id="RHEA-COMP:10700"/>
        <dbReference type="ChEBI" id="CHEBI:15377"/>
        <dbReference type="ChEBI" id="CHEBI:29950"/>
        <dbReference type="ChEBI" id="CHEBI:30879"/>
        <dbReference type="ChEBI" id="CHEBI:35924"/>
        <dbReference type="ChEBI" id="CHEBI:50058"/>
        <dbReference type="EC" id="1.11.1.24"/>
    </reaction>
</comment>
<comment type="caution">
    <text evidence="15">The sequence shown here is derived from an EMBL/GenBank/DDBJ whole genome shotgun (WGS) entry which is preliminary data.</text>
</comment>
<evidence type="ECO:0000313" key="15">
    <source>
        <dbReference type="EMBL" id="OXR44217.1"/>
    </source>
</evidence>
<feature type="domain" description="Thioredoxin" evidence="14">
    <location>
        <begin position="9"/>
        <end position="166"/>
    </location>
</feature>
<dbReference type="GO" id="GO:0005737">
    <property type="term" value="C:cytoplasm"/>
    <property type="evidence" value="ECO:0007669"/>
    <property type="project" value="TreeGrafter"/>
</dbReference>
<dbReference type="InterPro" id="IPR036249">
    <property type="entry name" value="Thioredoxin-like_sf"/>
</dbReference>
<dbReference type="PANTHER" id="PTHR42801">
    <property type="entry name" value="THIOREDOXIN-DEPENDENT PEROXIDE REDUCTASE"/>
    <property type="match status" value="1"/>
</dbReference>
<dbReference type="PANTHER" id="PTHR42801:SF8">
    <property type="entry name" value="PEROXIREDOXIN RV1608C-RELATED"/>
    <property type="match status" value="1"/>
</dbReference>
<evidence type="ECO:0000256" key="3">
    <source>
        <dbReference type="ARBA" id="ARBA00013017"/>
    </source>
</evidence>
<protein>
    <recommendedName>
        <fullName evidence="3">thioredoxin-dependent peroxiredoxin</fullName>
        <ecNumber evidence="3">1.11.1.24</ecNumber>
    </recommendedName>
    <alternativeName>
        <fullName evidence="11">Bacterioferritin comigratory protein</fullName>
    </alternativeName>
    <alternativeName>
        <fullName evidence="9">Thioredoxin peroxidase</fullName>
    </alternativeName>
</protein>
<dbReference type="InterPro" id="IPR000866">
    <property type="entry name" value="AhpC/TSA"/>
</dbReference>
<keyword evidence="4 15" id="KW-0575">Peroxidase</keyword>
<evidence type="ECO:0000256" key="11">
    <source>
        <dbReference type="ARBA" id="ARBA00041373"/>
    </source>
</evidence>
<dbReference type="GO" id="GO:0008379">
    <property type="term" value="F:thioredoxin peroxidase activity"/>
    <property type="evidence" value="ECO:0007669"/>
    <property type="project" value="TreeGrafter"/>
</dbReference>
<evidence type="ECO:0000256" key="1">
    <source>
        <dbReference type="ARBA" id="ARBA00003330"/>
    </source>
</evidence>
<comment type="function">
    <text evidence="1">Thiol-specific peroxidase that catalyzes the reduction of hydrogen peroxide and organic hydroperoxides to water and alcohols, respectively. Plays a role in cell protection against oxidative stress by detoxifying peroxides and as sensor of hydrogen peroxide-mediated signaling events.</text>
</comment>
<evidence type="ECO:0000256" key="4">
    <source>
        <dbReference type="ARBA" id="ARBA00022559"/>
    </source>
</evidence>
<keyword evidence="8" id="KW-0676">Redox-active center</keyword>
<dbReference type="PROSITE" id="PS51352">
    <property type="entry name" value="THIOREDOXIN_2"/>
    <property type="match status" value="1"/>
</dbReference>
<proteinExistence type="inferred from homology"/>
<keyword evidence="7" id="KW-1015">Disulfide bond</keyword>
<evidence type="ECO:0000256" key="5">
    <source>
        <dbReference type="ARBA" id="ARBA00022862"/>
    </source>
</evidence>
<organism evidence="15 16">
    <name type="scientific">Nocardia cerradoensis</name>
    <dbReference type="NCBI Taxonomy" id="85688"/>
    <lineage>
        <taxon>Bacteria</taxon>
        <taxon>Bacillati</taxon>
        <taxon>Actinomycetota</taxon>
        <taxon>Actinomycetes</taxon>
        <taxon>Mycobacteriales</taxon>
        <taxon>Nocardiaceae</taxon>
        <taxon>Nocardia</taxon>
    </lineage>
</organism>
<evidence type="ECO:0000256" key="7">
    <source>
        <dbReference type="ARBA" id="ARBA00023157"/>
    </source>
</evidence>
<evidence type="ECO:0000256" key="10">
    <source>
        <dbReference type="ARBA" id="ARBA00038489"/>
    </source>
</evidence>
<dbReference type="GO" id="GO:0045454">
    <property type="term" value="P:cell redox homeostasis"/>
    <property type="evidence" value="ECO:0007669"/>
    <property type="project" value="TreeGrafter"/>
</dbReference>
<dbReference type="Gene3D" id="3.40.30.10">
    <property type="entry name" value="Glutaredoxin"/>
    <property type="match status" value="1"/>
</dbReference>
<dbReference type="InterPro" id="IPR024706">
    <property type="entry name" value="Peroxiredoxin_AhpC-typ"/>
</dbReference>
<dbReference type="GO" id="GO:0034599">
    <property type="term" value="P:cellular response to oxidative stress"/>
    <property type="evidence" value="ECO:0007669"/>
    <property type="project" value="TreeGrafter"/>
</dbReference>
<evidence type="ECO:0000256" key="2">
    <source>
        <dbReference type="ARBA" id="ARBA00011245"/>
    </source>
</evidence>
<dbReference type="SUPFAM" id="SSF52833">
    <property type="entry name" value="Thioredoxin-like"/>
    <property type="match status" value="1"/>
</dbReference>
<evidence type="ECO:0000256" key="13">
    <source>
        <dbReference type="PIRSR" id="PIRSR000239-1"/>
    </source>
</evidence>
<sequence>MPTGTLAIVKKGQRAPGFELPDQTGTVRSLDSLLADGPLTLFFFPAANTPVCTAEACHFRDLTSEFAALGASCAGISTDSVDTQAGFAQSQTLGYPLLSDRDGAVAERFGVKRSGAIGGLLGNFLPVKRQTFVIDTDRTVLAVISGELRANVHADAALAALREHRS</sequence>
<gene>
    <name evidence="15" type="primary">bcpB</name>
    <name evidence="15" type="ORF">B7C42_03777</name>
</gene>
<dbReference type="InterPro" id="IPR050924">
    <property type="entry name" value="Peroxiredoxin_BCP/PrxQ"/>
</dbReference>
<dbReference type="EMBL" id="NGAF01000007">
    <property type="protein sequence ID" value="OXR44217.1"/>
    <property type="molecule type" value="Genomic_DNA"/>
</dbReference>
<dbReference type="PIRSF" id="PIRSF000239">
    <property type="entry name" value="AHPC"/>
    <property type="match status" value="1"/>
</dbReference>
<evidence type="ECO:0000256" key="6">
    <source>
        <dbReference type="ARBA" id="ARBA00023002"/>
    </source>
</evidence>